<evidence type="ECO:0000256" key="7">
    <source>
        <dbReference type="PIRSR" id="PIRSR006809-2"/>
    </source>
</evidence>
<evidence type="ECO:0000313" key="10">
    <source>
        <dbReference type="EMBL" id="AIF82604.1"/>
    </source>
</evidence>
<dbReference type="GO" id="GO:0003924">
    <property type="term" value="F:GTPase activity"/>
    <property type="evidence" value="ECO:0007669"/>
    <property type="project" value="UniProtKB-UniRule"/>
</dbReference>
<comment type="subcellular location">
    <subcellularLocation>
        <location evidence="5">Cytoplasm</location>
    </subcellularLocation>
    <text evidence="5">May associate with membranes.</text>
</comment>
<gene>
    <name evidence="5" type="primary">hflX</name>
    <name evidence="10" type="ORF">NTE_00523</name>
</gene>
<dbReference type="AlphaFoldDB" id="A0A075MTI2"/>
<dbReference type="GO" id="GO:0046872">
    <property type="term" value="F:metal ion binding"/>
    <property type="evidence" value="ECO:0007669"/>
    <property type="project" value="UniProtKB-KW"/>
</dbReference>
<dbReference type="HAMAP" id="MF_00900">
    <property type="entry name" value="GTPase_HflX"/>
    <property type="match status" value="1"/>
</dbReference>
<dbReference type="PIRSF" id="PIRSF006809">
    <property type="entry name" value="GTP-binding_hflX_prd"/>
    <property type="match status" value="1"/>
</dbReference>
<comment type="subunit">
    <text evidence="5">Monomer. Associates with the 50S ribosomal subunit.</text>
</comment>
<feature type="binding site" evidence="6">
    <location>
        <begin position="333"/>
        <end position="335"/>
    </location>
    <ligand>
        <name>GTP</name>
        <dbReference type="ChEBI" id="CHEBI:37565"/>
    </ligand>
</feature>
<feature type="binding site" evidence="6">
    <location>
        <begin position="215"/>
        <end position="219"/>
    </location>
    <ligand>
        <name>GTP</name>
        <dbReference type="ChEBI" id="CHEBI:37565"/>
    </ligand>
</feature>
<dbReference type="eggNOG" id="arCOG00353">
    <property type="taxonomic scope" value="Archaea"/>
</dbReference>
<comment type="cofactor">
    <cofactor evidence="7">
        <name>Mg(2+)</name>
        <dbReference type="ChEBI" id="CHEBI:18420"/>
    </cofactor>
</comment>
<dbReference type="Pfam" id="PF13167">
    <property type="entry name" value="GTP-bdg_N"/>
    <property type="match status" value="1"/>
</dbReference>
<evidence type="ECO:0000256" key="5">
    <source>
        <dbReference type="HAMAP-Rule" id="MF_00900"/>
    </source>
</evidence>
<dbReference type="Pfam" id="PF16360">
    <property type="entry name" value="GTP-bdg_M"/>
    <property type="match status" value="1"/>
</dbReference>
<dbReference type="Proteomes" id="UP000028194">
    <property type="component" value="Chromosome"/>
</dbReference>
<evidence type="ECO:0000313" key="11">
    <source>
        <dbReference type="Proteomes" id="UP000028194"/>
    </source>
</evidence>
<dbReference type="InterPro" id="IPR042108">
    <property type="entry name" value="GTPase_HflX_N_sf"/>
</dbReference>
<evidence type="ECO:0000256" key="4">
    <source>
        <dbReference type="ARBA" id="ARBA00023134"/>
    </source>
</evidence>
<dbReference type="InterPro" id="IPR030394">
    <property type="entry name" value="G_HFLX_dom"/>
</dbReference>
<sequence>MRPVVLVSYPDPFAAEEAKSLVESADRSIAGMFTQKYLNHSRYGVGSGKAEEIKEFVKESKAEQIVVDEHLTSRQIYNLEKLAGVQVIDRERLILDIFYSRATSTEAKLQIELAEIEYEMPRVRENAKLTSGGERAGKGGMGEYVVDVRFRDLKRRMSFIKEKLKNAQRKRELYHQQRVRIGTPVVSLVGYTSSGKTTLFNLLTGEHKQTSSNLFTTLSTTTRSLRIHNEHEVLLTDTVGFISRLPTYMIDAFKSTLEESLAADLILLLIDVSEGLREIRIKYTACRSVLEELKADRSKVLVVFTKYDSLANPEETTRQIAEDLGIPNPVAISSKSGYGISKLRTMIGQHQYVISASK</sequence>
<dbReference type="Pfam" id="PF01926">
    <property type="entry name" value="MMR_HSR1"/>
    <property type="match status" value="1"/>
</dbReference>
<dbReference type="InterPro" id="IPR016496">
    <property type="entry name" value="GTPase_HflX"/>
</dbReference>
<accession>A0A075MTI2</accession>
<dbReference type="KEGG" id="nev:NTE_00523"/>
<keyword evidence="11" id="KW-1185">Reference proteome</keyword>
<dbReference type="NCBIfam" id="TIGR03156">
    <property type="entry name" value="GTP_HflX"/>
    <property type="match status" value="1"/>
</dbReference>
<evidence type="ECO:0000256" key="1">
    <source>
        <dbReference type="ARBA" id="ARBA00022723"/>
    </source>
</evidence>
<comment type="similarity">
    <text evidence="5">Belongs to the TRAFAC class OBG-HflX-like GTPase superfamily. HflX GTPase family.</text>
</comment>
<feature type="binding site" evidence="6">
    <location>
        <begin position="237"/>
        <end position="240"/>
    </location>
    <ligand>
        <name>GTP</name>
        <dbReference type="ChEBI" id="CHEBI:37565"/>
    </ligand>
</feature>
<dbReference type="Gene3D" id="3.40.50.300">
    <property type="entry name" value="P-loop containing nucleotide triphosphate hydrolases"/>
    <property type="match status" value="1"/>
</dbReference>
<feature type="domain" description="Hflx-type G" evidence="9">
    <location>
        <begin position="184"/>
        <end position="355"/>
    </location>
</feature>
<dbReference type="PANTHER" id="PTHR10229">
    <property type="entry name" value="GTP-BINDING PROTEIN HFLX"/>
    <property type="match status" value="1"/>
</dbReference>
<keyword evidence="1 7" id="KW-0479">Metal-binding</keyword>
<feature type="binding site" evidence="7">
    <location>
        <position position="217"/>
    </location>
    <ligand>
        <name>Mg(2+)</name>
        <dbReference type="ChEBI" id="CHEBI:18420"/>
    </ligand>
</feature>
<feature type="binding site" evidence="6">
    <location>
        <begin position="190"/>
        <end position="197"/>
    </location>
    <ligand>
        <name>GTP</name>
        <dbReference type="ChEBI" id="CHEBI:37565"/>
    </ligand>
</feature>
<keyword evidence="4 5" id="KW-0342">GTP-binding</keyword>
<reference evidence="10 11" key="1">
    <citation type="journal article" date="2014" name="PLoS ONE">
        <title>Genome Sequence of Candidatus Nitrososphaera evergladensis from Group I.1b Enriched from Everglades Soil Reveals Novel Genomic Features of the Ammonia-Oxidizing Archaea.</title>
        <authorList>
            <person name="Zhalnina K.V."/>
            <person name="Dias R."/>
            <person name="Leonard M.T."/>
            <person name="Dorr de Quadros P."/>
            <person name="Camargo F.A."/>
            <person name="Drew J.C."/>
            <person name="Farmerie W.G."/>
            <person name="Daroub S.H."/>
            <person name="Triplett E.W."/>
        </authorList>
    </citation>
    <scope>NUCLEOTIDE SEQUENCE [LARGE SCALE GENOMIC DNA]</scope>
    <source>
        <strain evidence="10 11">SR1</strain>
    </source>
</reference>
<dbReference type="PANTHER" id="PTHR10229:SF8">
    <property type="entry name" value="GTPASE HFLX"/>
    <property type="match status" value="1"/>
</dbReference>
<dbReference type="GO" id="GO:0005525">
    <property type="term" value="F:GTP binding"/>
    <property type="evidence" value="ECO:0007669"/>
    <property type="project" value="UniProtKB-UniRule"/>
</dbReference>
<keyword evidence="8" id="KW-0175">Coiled coil</keyword>
<evidence type="ECO:0000256" key="8">
    <source>
        <dbReference type="SAM" id="Coils"/>
    </source>
</evidence>
<dbReference type="InterPro" id="IPR025121">
    <property type="entry name" value="GTPase_HflX_N"/>
</dbReference>
<dbReference type="InterPro" id="IPR027417">
    <property type="entry name" value="P-loop_NTPase"/>
</dbReference>
<name>A0A075MTI2_9ARCH</name>
<dbReference type="EMBL" id="CP007174">
    <property type="protein sequence ID" value="AIF82604.1"/>
    <property type="molecule type" value="Genomic_DNA"/>
</dbReference>
<keyword evidence="3 7" id="KW-0460">Magnesium</keyword>
<dbReference type="Gene3D" id="3.40.50.11060">
    <property type="entry name" value="GTPase HflX, N-terminal domain"/>
    <property type="match status" value="1"/>
</dbReference>
<keyword evidence="2 5" id="KW-0547">Nucleotide-binding</keyword>
<evidence type="ECO:0000259" key="9">
    <source>
        <dbReference type="PROSITE" id="PS51705"/>
    </source>
</evidence>
<keyword evidence="5" id="KW-0963">Cytoplasm</keyword>
<dbReference type="PROSITE" id="PS51705">
    <property type="entry name" value="G_HFLX"/>
    <property type="match status" value="1"/>
</dbReference>
<comment type="function">
    <text evidence="5">GTPase that associates with the 50S ribosomal subunit and may have a role during protein synthesis or ribosome biogenesis.</text>
</comment>
<dbReference type="InterPro" id="IPR032305">
    <property type="entry name" value="GTP-bd_M"/>
</dbReference>
<dbReference type="STRING" id="1459636.NTE_00523"/>
<evidence type="ECO:0000256" key="6">
    <source>
        <dbReference type="PIRSR" id="PIRSR006809-1"/>
    </source>
</evidence>
<protein>
    <recommendedName>
        <fullName evidence="5">GTPase HflX</fullName>
    </recommendedName>
    <alternativeName>
        <fullName evidence="5">GTP-binding protein HflX</fullName>
    </alternativeName>
</protein>
<organism evidence="10 11">
    <name type="scientific">Candidatus Nitrososphaera evergladensis SR1</name>
    <dbReference type="NCBI Taxonomy" id="1459636"/>
    <lineage>
        <taxon>Archaea</taxon>
        <taxon>Nitrososphaerota</taxon>
        <taxon>Nitrososphaeria</taxon>
        <taxon>Nitrososphaerales</taxon>
        <taxon>Nitrososphaeraceae</taxon>
        <taxon>Nitrososphaera</taxon>
    </lineage>
</organism>
<dbReference type="GO" id="GO:0005737">
    <property type="term" value="C:cytoplasm"/>
    <property type="evidence" value="ECO:0007669"/>
    <property type="project" value="UniProtKB-SubCell"/>
</dbReference>
<evidence type="ECO:0000256" key="2">
    <source>
        <dbReference type="ARBA" id="ARBA00022741"/>
    </source>
</evidence>
<feature type="binding site" evidence="7">
    <location>
        <position position="197"/>
    </location>
    <ligand>
        <name>Mg(2+)</name>
        <dbReference type="ChEBI" id="CHEBI:18420"/>
    </ligand>
</feature>
<dbReference type="GO" id="GO:0043022">
    <property type="term" value="F:ribosome binding"/>
    <property type="evidence" value="ECO:0007669"/>
    <property type="project" value="TreeGrafter"/>
</dbReference>
<dbReference type="InterPro" id="IPR006073">
    <property type="entry name" value="GTP-bd"/>
</dbReference>
<dbReference type="Gene3D" id="6.10.250.2860">
    <property type="match status" value="1"/>
</dbReference>
<feature type="coiled-coil region" evidence="8">
    <location>
        <begin position="150"/>
        <end position="177"/>
    </location>
</feature>
<proteinExistence type="inferred from homology"/>
<evidence type="ECO:0000256" key="3">
    <source>
        <dbReference type="ARBA" id="ARBA00022842"/>
    </source>
</evidence>
<dbReference type="HOGENOM" id="CLU_019597_2_0_2"/>
<dbReference type="SUPFAM" id="SSF52540">
    <property type="entry name" value="P-loop containing nucleoside triphosphate hydrolases"/>
    <property type="match status" value="1"/>
</dbReference>